<keyword evidence="4" id="KW-0408">Iron</keyword>
<dbReference type="Proteomes" id="UP001500795">
    <property type="component" value="Unassembled WGS sequence"/>
</dbReference>
<dbReference type="CDD" id="cd02440">
    <property type="entry name" value="AdoMet_MTases"/>
    <property type="match status" value="1"/>
</dbReference>
<dbReference type="PROSITE" id="PS01230">
    <property type="entry name" value="TRMA_1"/>
    <property type="match status" value="1"/>
</dbReference>
<sequence length="448" mass="49422">MVKPGQLVSVSVHSLTDKGDGIASLEGRPLYVEHALPGERVQVRLTKVKPNFCLGELVRVEQAATGRREDFCVYAACGGCQLRVLDYPAQRALKRQLLVDALAEQGLSCEVGETMAMDEPYHYRNKAQYAVQPGPRIGFYAKHSHQLVEADHCRVQHPVTAEVVSRVRDWMQAWAVSAYDEAAHTGLIRHLMMRNGEHSGELMVVLVATDTPEHLDKLVASLGQVSGLASLILNINPTRGNRILGQENRLLLGKPVIEDSLDGLRFAISPLSFYQINPRQTEVLYREAVRLAGLRGHEVVFDLYCGIGTIALFLARFAKEVHGIEIVPEAIADARANAALNGIDNTVFHVGAAEQKVPELYRSGIKAEVVVVDPPRKGCEPALLETLARMQPRRLVYVSCNPKSLARDLGWLLEAGFALEQATPVDMFPHTMHVETVALLTWQGIESK</sequence>
<evidence type="ECO:0000313" key="9">
    <source>
        <dbReference type="Proteomes" id="UP001500795"/>
    </source>
</evidence>
<dbReference type="Gene3D" id="2.40.50.1070">
    <property type="match status" value="1"/>
</dbReference>
<comment type="similarity">
    <text evidence="5">Belongs to the class I-like SAM-binding methyltransferase superfamily. RNA M5U methyltransferase family.</text>
</comment>
<dbReference type="InterPro" id="IPR010280">
    <property type="entry name" value="U5_MeTrfase_fam"/>
</dbReference>
<dbReference type="RefSeq" id="WP_344959046.1">
    <property type="nucleotide sequence ID" value="NZ_BAABCX010000004.1"/>
</dbReference>
<feature type="binding site" evidence="5">
    <location>
        <position position="275"/>
    </location>
    <ligand>
        <name>S-adenosyl-L-methionine</name>
        <dbReference type="ChEBI" id="CHEBI:59789"/>
    </ligand>
</feature>
<keyword evidence="9" id="KW-1185">Reference proteome</keyword>
<accession>A0ABP6W576</accession>
<dbReference type="InterPro" id="IPR030390">
    <property type="entry name" value="MeTrfase_TrmA_AS"/>
</dbReference>
<proteinExistence type="inferred from homology"/>
<evidence type="ECO:0000256" key="6">
    <source>
        <dbReference type="PROSITE-ProRule" id="PRU10015"/>
    </source>
</evidence>
<feature type="active site" description="Nucleophile" evidence="5">
    <location>
        <position position="400"/>
    </location>
</feature>
<dbReference type="PROSITE" id="PS50926">
    <property type="entry name" value="TRAM"/>
    <property type="match status" value="1"/>
</dbReference>
<keyword evidence="1 5" id="KW-0489">Methyltransferase</keyword>
<dbReference type="PANTHER" id="PTHR11061:SF30">
    <property type="entry name" value="TRNA (URACIL(54)-C(5))-METHYLTRANSFERASE"/>
    <property type="match status" value="1"/>
</dbReference>
<dbReference type="Gene3D" id="2.40.50.140">
    <property type="entry name" value="Nucleic acid-binding proteins"/>
    <property type="match status" value="1"/>
</dbReference>
<evidence type="ECO:0000256" key="2">
    <source>
        <dbReference type="ARBA" id="ARBA00022679"/>
    </source>
</evidence>
<evidence type="ECO:0000256" key="4">
    <source>
        <dbReference type="ARBA" id="ARBA00023014"/>
    </source>
</evidence>
<dbReference type="Pfam" id="PF05958">
    <property type="entry name" value="tRNA_U5-meth_tr"/>
    <property type="match status" value="1"/>
</dbReference>
<dbReference type="SUPFAM" id="SSF53335">
    <property type="entry name" value="S-adenosyl-L-methionine-dependent methyltransferases"/>
    <property type="match status" value="1"/>
</dbReference>
<evidence type="ECO:0000259" key="7">
    <source>
        <dbReference type="PROSITE" id="PS50926"/>
    </source>
</evidence>
<keyword evidence="3 5" id="KW-0949">S-adenosyl-L-methionine</keyword>
<feature type="active site" evidence="6">
    <location>
        <position position="400"/>
    </location>
</feature>
<dbReference type="InterPro" id="IPR030391">
    <property type="entry name" value="MeTrfase_TrmA_CS"/>
</dbReference>
<name>A0ABP6W576_9GAMM</name>
<keyword evidence="4" id="KW-0479">Metal-binding</keyword>
<dbReference type="Gene3D" id="3.40.50.150">
    <property type="entry name" value="Vaccinia Virus protein VP39"/>
    <property type="match status" value="1"/>
</dbReference>
<dbReference type="EMBL" id="BAABCX010000004">
    <property type="protein sequence ID" value="GAA3546141.1"/>
    <property type="molecule type" value="Genomic_DNA"/>
</dbReference>
<keyword evidence="4" id="KW-0411">Iron-sulfur</keyword>
<comment type="caution">
    <text evidence="8">The sequence shown here is derived from an EMBL/GenBank/DDBJ whole genome shotgun (WGS) entry which is preliminary data.</text>
</comment>
<evidence type="ECO:0000256" key="1">
    <source>
        <dbReference type="ARBA" id="ARBA00022603"/>
    </source>
</evidence>
<evidence type="ECO:0000313" key="8">
    <source>
        <dbReference type="EMBL" id="GAA3546141.1"/>
    </source>
</evidence>
<feature type="binding site" evidence="5">
    <location>
        <position position="304"/>
    </location>
    <ligand>
        <name>S-adenosyl-L-methionine</name>
        <dbReference type="ChEBI" id="CHEBI:59789"/>
    </ligand>
</feature>
<dbReference type="Pfam" id="PF01938">
    <property type="entry name" value="TRAM"/>
    <property type="match status" value="1"/>
</dbReference>
<dbReference type="SUPFAM" id="SSF50249">
    <property type="entry name" value="Nucleic acid-binding proteins"/>
    <property type="match status" value="1"/>
</dbReference>
<dbReference type="PROSITE" id="PS51687">
    <property type="entry name" value="SAM_MT_RNA_M5U"/>
    <property type="match status" value="1"/>
</dbReference>
<dbReference type="InterPro" id="IPR029063">
    <property type="entry name" value="SAM-dependent_MTases_sf"/>
</dbReference>
<evidence type="ECO:0000256" key="5">
    <source>
        <dbReference type="PROSITE-ProRule" id="PRU01024"/>
    </source>
</evidence>
<evidence type="ECO:0000256" key="3">
    <source>
        <dbReference type="ARBA" id="ARBA00022691"/>
    </source>
</evidence>
<organism evidence="8 9">
    <name type="scientific">Zobellella aerophila</name>
    <dbReference type="NCBI Taxonomy" id="870480"/>
    <lineage>
        <taxon>Bacteria</taxon>
        <taxon>Pseudomonadati</taxon>
        <taxon>Pseudomonadota</taxon>
        <taxon>Gammaproteobacteria</taxon>
        <taxon>Aeromonadales</taxon>
        <taxon>Aeromonadaceae</taxon>
        <taxon>Zobellella</taxon>
    </lineage>
</organism>
<protein>
    <submittedName>
        <fullName evidence="8">23S rRNA (Uracil(1939)-C(5))-methyltransferase RlmD</fullName>
    </submittedName>
</protein>
<dbReference type="InterPro" id="IPR012340">
    <property type="entry name" value="NA-bd_OB-fold"/>
</dbReference>
<feature type="binding site" evidence="5">
    <location>
        <position position="373"/>
    </location>
    <ligand>
        <name>S-adenosyl-L-methionine</name>
        <dbReference type="ChEBI" id="CHEBI:59789"/>
    </ligand>
</feature>
<dbReference type="InterPro" id="IPR002792">
    <property type="entry name" value="TRAM_dom"/>
</dbReference>
<dbReference type="PANTHER" id="PTHR11061">
    <property type="entry name" value="RNA M5U METHYLTRANSFERASE"/>
    <property type="match status" value="1"/>
</dbReference>
<feature type="binding site" evidence="5">
    <location>
        <position position="325"/>
    </location>
    <ligand>
        <name>S-adenosyl-L-methionine</name>
        <dbReference type="ChEBI" id="CHEBI:59789"/>
    </ligand>
</feature>
<reference evidence="9" key="1">
    <citation type="journal article" date="2019" name="Int. J. Syst. Evol. Microbiol.">
        <title>The Global Catalogue of Microorganisms (GCM) 10K type strain sequencing project: providing services to taxonomists for standard genome sequencing and annotation.</title>
        <authorList>
            <consortium name="The Broad Institute Genomics Platform"/>
            <consortium name="The Broad Institute Genome Sequencing Center for Infectious Disease"/>
            <person name="Wu L."/>
            <person name="Ma J."/>
        </authorList>
    </citation>
    <scope>NUCLEOTIDE SEQUENCE [LARGE SCALE GENOMIC DNA]</scope>
    <source>
        <strain evidence="9">JCM 17110</strain>
    </source>
</reference>
<keyword evidence="2 5" id="KW-0808">Transferase</keyword>
<feature type="domain" description="TRAM" evidence="7">
    <location>
        <begin position="1"/>
        <end position="59"/>
    </location>
</feature>
<dbReference type="PROSITE" id="PS01231">
    <property type="entry name" value="TRMA_2"/>
    <property type="match status" value="1"/>
</dbReference>
<dbReference type="NCBIfam" id="TIGR00479">
    <property type="entry name" value="rumA"/>
    <property type="match status" value="1"/>
</dbReference>
<gene>
    <name evidence="8" type="primary">rlmD_2</name>
    <name evidence="8" type="ORF">GCM10022394_27650</name>
</gene>